<keyword evidence="4" id="KW-0175">Coiled coil</keyword>
<proteinExistence type="inferred from homology"/>
<reference evidence="9" key="1">
    <citation type="journal article" date="2019" name="Int. J. Syst. Evol. Microbiol.">
        <title>The Global Catalogue of Microorganisms (GCM) 10K type strain sequencing project: providing services to taxonomists for standard genome sequencing and annotation.</title>
        <authorList>
            <consortium name="The Broad Institute Genomics Platform"/>
            <consortium name="The Broad Institute Genome Sequencing Center for Infectious Disease"/>
            <person name="Wu L."/>
            <person name="Ma J."/>
        </authorList>
    </citation>
    <scope>NUCLEOTIDE SEQUENCE [LARGE SCALE GENOMIC DNA]</scope>
    <source>
        <strain evidence="9">JCM 14309</strain>
    </source>
</reference>
<dbReference type="SUPFAM" id="SSF117892">
    <property type="entry name" value="Band 7/SPFH domain"/>
    <property type="match status" value="1"/>
</dbReference>
<dbReference type="SMART" id="SM00244">
    <property type="entry name" value="PHB"/>
    <property type="match status" value="1"/>
</dbReference>
<gene>
    <name evidence="8" type="ORF">GCM10010529_03920</name>
</gene>
<evidence type="ECO:0000259" key="7">
    <source>
        <dbReference type="SMART" id="SM00244"/>
    </source>
</evidence>
<comment type="similarity">
    <text evidence="2">Belongs to the band 7/mec-2 family. Flotillin subfamily.</text>
</comment>
<accession>A0ABP6LNF8</accession>
<dbReference type="PANTHER" id="PTHR13806:SF46">
    <property type="entry name" value="FLOTILLIN-1-RELATED"/>
    <property type="match status" value="1"/>
</dbReference>
<keyword evidence="6" id="KW-0812">Transmembrane</keyword>
<keyword evidence="3 6" id="KW-0472">Membrane</keyword>
<dbReference type="PANTHER" id="PTHR13806">
    <property type="entry name" value="FLOTILLIN-RELATED"/>
    <property type="match status" value="1"/>
</dbReference>
<keyword evidence="9" id="KW-1185">Reference proteome</keyword>
<evidence type="ECO:0000256" key="2">
    <source>
        <dbReference type="ARBA" id="ARBA00007161"/>
    </source>
</evidence>
<dbReference type="Pfam" id="PF01145">
    <property type="entry name" value="Band_7"/>
    <property type="match status" value="1"/>
</dbReference>
<dbReference type="RefSeq" id="WP_311024354.1">
    <property type="nucleotide sequence ID" value="NZ_BAAAVT010000002.1"/>
</dbReference>
<dbReference type="InterPro" id="IPR027705">
    <property type="entry name" value="Flotillin_fam"/>
</dbReference>
<dbReference type="Gene3D" id="3.30.479.30">
    <property type="entry name" value="Band 7 domain"/>
    <property type="match status" value="1"/>
</dbReference>
<evidence type="ECO:0000256" key="4">
    <source>
        <dbReference type="SAM" id="Coils"/>
    </source>
</evidence>
<name>A0ABP6LNF8_9MICC</name>
<feature type="coiled-coil region" evidence="4">
    <location>
        <begin position="205"/>
        <end position="240"/>
    </location>
</feature>
<dbReference type="CDD" id="cd03399">
    <property type="entry name" value="SPFH_flotillin"/>
    <property type="match status" value="1"/>
</dbReference>
<dbReference type="InterPro" id="IPR036013">
    <property type="entry name" value="Band_7/SPFH_dom_sf"/>
</dbReference>
<protein>
    <submittedName>
        <fullName evidence="8">Flotillin family protein</fullName>
    </submittedName>
</protein>
<evidence type="ECO:0000313" key="9">
    <source>
        <dbReference type="Proteomes" id="UP001500236"/>
    </source>
</evidence>
<organism evidence="8 9">
    <name type="scientific">Nesterenkonia aethiopica</name>
    <dbReference type="NCBI Taxonomy" id="269144"/>
    <lineage>
        <taxon>Bacteria</taxon>
        <taxon>Bacillati</taxon>
        <taxon>Actinomycetota</taxon>
        <taxon>Actinomycetes</taxon>
        <taxon>Micrococcales</taxon>
        <taxon>Micrococcaceae</taxon>
        <taxon>Nesterenkonia</taxon>
    </lineage>
</organism>
<dbReference type="Proteomes" id="UP001500236">
    <property type="component" value="Unassembled WGS sequence"/>
</dbReference>
<feature type="transmembrane region" description="Helical" evidence="6">
    <location>
        <begin position="6"/>
        <end position="30"/>
    </location>
</feature>
<dbReference type="Pfam" id="PF15975">
    <property type="entry name" value="Flot"/>
    <property type="match status" value="1"/>
</dbReference>
<dbReference type="InterPro" id="IPR001107">
    <property type="entry name" value="Band_7"/>
</dbReference>
<evidence type="ECO:0000256" key="3">
    <source>
        <dbReference type="ARBA" id="ARBA00023136"/>
    </source>
</evidence>
<evidence type="ECO:0000256" key="5">
    <source>
        <dbReference type="SAM" id="MobiDB-lite"/>
    </source>
</evidence>
<evidence type="ECO:0000313" key="8">
    <source>
        <dbReference type="EMBL" id="GAA3053100.1"/>
    </source>
</evidence>
<keyword evidence="6" id="KW-1133">Transmembrane helix</keyword>
<feature type="region of interest" description="Disordered" evidence="5">
    <location>
        <begin position="454"/>
        <end position="494"/>
    </location>
</feature>
<evidence type="ECO:0000256" key="1">
    <source>
        <dbReference type="ARBA" id="ARBA00004370"/>
    </source>
</evidence>
<dbReference type="EMBL" id="BAAAVT010000002">
    <property type="protein sequence ID" value="GAA3053100.1"/>
    <property type="molecule type" value="Genomic_DNA"/>
</dbReference>
<evidence type="ECO:0000256" key="6">
    <source>
        <dbReference type="SAM" id="Phobius"/>
    </source>
</evidence>
<sequence length="494" mass="53367">MLETFLGASLLVPIIGLILVVVIAAAAVVARYRVAKPNEAIIVSGSGSKRSPDSELPASQKIVQGGGVFVLPFVQKADSISLESRKVLLETSAITQNGINLHVEAVALVKVDGKEDSIRAAAQRFLGQQQEIERFTKDVLEASLRSILGTMTVEQVNREREAFASRALDESESTLTNQGLLLDAFQIQGIRDDNDYLVDLGRPEAAKVKRDADIAEENARRESERARIAAEQEILESQRELDLRDATIREETDQAKAKAAAAGPRAEAEAQRAVVDQQRETAERRAELREQELVAEVHKQADADRYRAEQEAEARRVAEVAEAQAQAERVRLAAQADLERREKEARAIRLEGEAEAAAIREKGEAEASALREKAEAYRSFGQAAIMDRIIEALPEIAREAAAPMNNIDSLTVIDSAGANKVVKNGVDNVNQAVELASSAFGIDVRALLRDFTSGSSSSETVDAGVVGPQGSASDPQTADGDVSSVDDLSVDDRD</sequence>
<comment type="subcellular location">
    <subcellularLocation>
        <location evidence="1">Membrane</location>
    </subcellularLocation>
</comment>
<dbReference type="InterPro" id="IPR031905">
    <property type="entry name" value="Flotillin_C"/>
</dbReference>
<comment type="caution">
    <text evidence="8">The sequence shown here is derived from an EMBL/GenBank/DDBJ whole genome shotgun (WGS) entry which is preliminary data.</text>
</comment>
<feature type="domain" description="Band 7" evidence="7">
    <location>
        <begin position="30"/>
        <end position="215"/>
    </location>
</feature>